<dbReference type="OrthoDB" id="9814204at2"/>
<evidence type="ECO:0000259" key="1">
    <source>
        <dbReference type="Pfam" id="PF00144"/>
    </source>
</evidence>
<accession>A0A3N1KRF5</accession>
<protein>
    <submittedName>
        <fullName evidence="2">CubicO group peptidase (Beta-lactamase class C family)</fullName>
    </submittedName>
</protein>
<name>A0A3N1KRF5_9PROT</name>
<dbReference type="AlphaFoldDB" id="A0A3N1KRF5"/>
<keyword evidence="3" id="KW-1185">Reference proteome</keyword>
<organism evidence="2 3">
    <name type="scientific">Stella humosa</name>
    <dbReference type="NCBI Taxonomy" id="94"/>
    <lineage>
        <taxon>Bacteria</taxon>
        <taxon>Pseudomonadati</taxon>
        <taxon>Pseudomonadota</taxon>
        <taxon>Alphaproteobacteria</taxon>
        <taxon>Rhodospirillales</taxon>
        <taxon>Stellaceae</taxon>
        <taxon>Stella</taxon>
    </lineage>
</organism>
<reference evidence="2 3" key="1">
    <citation type="submission" date="2018-11" db="EMBL/GenBank/DDBJ databases">
        <title>Genomic Encyclopedia of Type Strains, Phase IV (KMG-IV): sequencing the most valuable type-strain genomes for metagenomic binning, comparative biology and taxonomic classification.</title>
        <authorList>
            <person name="Goeker M."/>
        </authorList>
    </citation>
    <scope>NUCLEOTIDE SEQUENCE [LARGE SCALE GENOMIC DNA]</scope>
    <source>
        <strain evidence="2 3">DSM 5900</strain>
    </source>
</reference>
<evidence type="ECO:0000313" key="2">
    <source>
        <dbReference type="EMBL" id="ROP84463.1"/>
    </source>
</evidence>
<proteinExistence type="predicted"/>
<dbReference type="Pfam" id="PF00144">
    <property type="entry name" value="Beta-lactamase"/>
    <property type="match status" value="1"/>
</dbReference>
<dbReference type="RefSeq" id="WP_123692414.1">
    <property type="nucleotide sequence ID" value="NZ_AP019700.1"/>
</dbReference>
<dbReference type="InterPro" id="IPR012338">
    <property type="entry name" value="Beta-lactam/transpept-like"/>
</dbReference>
<dbReference type="PANTHER" id="PTHR43283:SF7">
    <property type="entry name" value="BETA-LACTAMASE-RELATED DOMAIN-CONTAINING PROTEIN"/>
    <property type="match status" value="1"/>
</dbReference>
<dbReference type="InterPro" id="IPR001466">
    <property type="entry name" value="Beta-lactam-related"/>
</dbReference>
<dbReference type="InterPro" id="IPR050789">
    <property type="entry name" value="Diverse_Enzym_Activities"/>
</dbReference>
<sequence>MDTRSTPAIYSGPAVSRLHYAANTSLVDTGNIHLVSGLPLPEAIRSTNRIGDLDPALGHEVQRDWQRIYAFDAGRGTLTQTIGGYRRTLRHYGGLGCILLPAGFDDVFFDTTPYRAPKPAHASSDFDIDTGAMADDALAAAVDLAFAPDSMTASLLVIQGGRIIAERYGAGADADTMLASWSMGKSIAALVIGRLVQEGRLDIMAEAPIDEWRTVPEDSRHRIRPADLMRMSSGLRFSGAREAPHLWGRGVADHQLVYAEAIDSYAFSLAQPVQHPPETIGRYRNCDIAALGAIAARAERAAGRDPLTLVERLLLAPLGIRRMTLSADAYGNIIYTGMNYGTARDWARLGQLCLARGEWAGQRLVPAEFVDFMATPAPAWLSLPEPLSDFHHLYGGGCWLNRPTQRVASPWALPADAYNFAGAGGQRVFVVPSMDMVIVRHGHMRGVEPDQRTNDFLKALMRVLG</sequence>
<dbReference type="PANTHER" id="PTHR43283">
    <property type="entry name" value="BETA-LACTAMASE-RELATED"/>
    <property type="match status" value="1"/>
</dbReference>
<evidence type="ECO:0000313" key="3">
    <source>
        <dbReference type="Proteomes" id="UP000278222"/>
    </source>
</evidence>
<dbReference type="EMBL" id="RJKX01000015">
    <property type="protein sequence ID" value="ROP84463.1"/>
    <property type="molecule type" value="Genomic_DNA"/>
</dbReference>
<gene>
    <name evidence="2" type="ORF">EDC65_3817</name>
</gene>
<feature type="domain" description="Beta-lactamase-related" evidence="1">
    <location>
        <begin position="153"/>
        <end position="441"/>
    </location>
</feature>
<dbReference type="Proteomes" id="UP000278222">
    <property type="component" value="Unassembled WGS sequence"/>
</dbReference>
<dbReference type="Gene3D" id="3.40.710.10">
    <property type="entry name" value="DD-peptidase/beta-lactamase superfamily"/>
    <property type="match status" value="1"/>
</dbReference>
<comment type="caution">
    <text evidence="2">The sequence shown here is derived from an EMBL/GenBank/DDBJ whole genome shotgun (WGS) entry which is preliminary data.</text>
</comment>
<dbReference type="SUPFAM" id="SSF56601">
    <property type="entry name" value="beta-lactamase/transpeptidase-like"/>
    <property type="match status" value="1"/>
</dbReference>